<protein>
    <submittedName>
        <fullName evidence="1">Uncharacterized protein</fullName>
    </submittedName>
</protein>
<gene>
    <name evidence="1" type="ORF">TAV2_LOCUS9973</name>
</gene>
<reference evidence="1 2" key="1">
    <citation type="submission" date="2022-03" db="EMBL/GenBank/DDBJ databases">
        <authorList>
            <person name="Nunn A."/>
            <person name="Chopra R."/>
            <person name="Nunn A."/>
            <person name="Contreras Garrido A."/>
        </authorList>
    </citation>
    <scope>NUCLEOTIDE SEQUENCE [LARGE SCALE GENOMIC DNA]</scope>
</reference>
<dbReference type="EMBL" id="OU466859">
    <property type="protein sequence ID" value="CAH2051779.1"/>
    <property type="molecule type" value="Genomic_DNA"/>
</dbReference>
<sequence>MRMATISQPPTIKDETVGSVANLRHMLPILRVLLSTYLKLPCHKNLICDWSGRESICTNGERVEVNTKKIRIEDVLRGPSLLNWEIKKQAHVQFFMMMNGDAIQDAINVGQQSWNCLTMDLSSMNNYLSSVDRNEDIKDLKPLICNSWSAEKHGMEHIPIWLRALDQARRMRRHKEDEIFKSIGMVEIG</sequence>
<accession>A0AAU9RV36</accession>
<organism evidence="1 2">
    <name type="scientific">Thlaspi arvense</name>
    <name type="common">Field penny-cress</name>
    <dbReference type="NCBI Taxonomy" id="13288"/>
    <lineage>
        <taxon>Eukaryota</taxon>
        <taxon>Viridiplantae</taxon>
        <taxon>Streptophyta</taxon>
        <taxon>Embryophyta</taxon>
        <taxon>Tracheophyta</taxon>
        <taxon>Spermatophyta</taxon>
        <taxon>Magnoliopsida</taxon>
        <taxon>eudicotyledons</taxon>
        <taxon>Gunneridae</taxon>
        <taxon>Pentapetalae</taxon>
        <taxon>rosids</taxon>
        <taxon>malvids</taxon>
        <taxon>Brassicales</taxon>
        <taxon>Brassicaceae</taxon>
        <taxon>Thlaspideae</taxon>
        <taxon>Thlaspi</taxon>
    </lineage>
</organism>
<evidence type="ECO:0000313" key="1">
    <source>
        <dbReference type="EMBL" id="CAH2051779.1"/>
    </source>
</evidence>
<dbReference type="AlphaFoldDB" id="A0AAU9RV36"/>
<evidence type="ECO:0000313" key="2">
    <source>
        <dbReference type="Proteomes" id="UP000836841"/>
    </source>
</evidence>
<dbReference type="Proteomes" id="UP000836841">
    <property type="component" value="Chromosome 3"/>
</dbReference>
<proteinExistence type="predicted"/>
<name>A0AAU9RV36_THLAR</name>
<keyword evidence="2" id="KW-1185">Reference proteome</keyword>